<feature type="compositionally biased region" description="Basic and acidic residues" evidence="2">
    <location>
        <begin position="118"/>
        <end position="127"/>
    </location>
</feature>
<proteinExistence type="inferred from homology"/>
<evidence type="ECO:0000259" key="4">
    <source>
        <dbReference type="Pfam" id="PF22757"/>
    </source>
</evidence>
<reference evidence="6" key="1">
    <citation type="submission" date="2016-06" db="EMBL/GenBank/DDBJ databases">
        <title>Parallel loss of symbiosis genes in relatives of nitrogen-fixing non-legume Parasponia.</title>
        <authorList>
            <person name="Van Velzen R."/>
            <person name="Holmer R."/>
            <person name="Bu F."/>
            <person name="Rutten L."/>
            <person name="Van Zeijl A."/>
            <person name="Liu W."/>
            <person name="Santuari L."/>
            <person name="Cao Q."/>
            <person name="Sharma T."/>
            <person name="Shen D."/>
            <person name="Roswanjaya Y."/>
            <person name="Wardhani T."/>
            <person name="Kalhor M.S."/>
            <person name="Jansen J."/>
            <person name="Van den Hoogen J."/>
            <person name="Gungor B."/>
            <person name="Hartog M."/>
            <person name="Hontelez J."/>
            <person name="Verver J."/>
            <person name="Yang W.-C."/>
            <person name="Schijlen E."/>
            <person name="Repin R."/>
            <person name="Schilthuizen M."/>
            <person name="Schranz E."/>
            <person name="Heidstra R."/>
            <person name="Miyata K."/>
            <person name="Fedorova E."/>
            <person name="Kohlen W."/>
            <person name="Bisseling T."/>
            <person name="Smit S."/>
            <person name="Geurts R."/>
        </authorList>
    </citation>
    <scope>NUCLEOTIDE SEQUENCE [LARGE SCALE GENOMIC DNA]</scope>
    <source>
        <strain evidence="6">cv. RG33-2</strain>
    </source>
</reference>
<feature type="region of interest" description="Disordered" evidence="2">
    <location>
        <begin position="1"/>
        <end position="160"/>
    </location>
</feature>
<feature type="compositionally biased region" description="Basic and acidic residues" evidence="2">
    <location>
        <begin position="150"/>
        <end position="160"/>
    </location>
</feature>
<dbReference type="InterPro" id="IPR053932">
    <property type="entry name" value="GeBP-like_DBD"/>
</dbReference>
<organism evidence="5 6">
    <name type="scientific">Trema orientale</name>
    <name type="common">Charcoal tree</name>
    <name type="synonym">Celtis orientalis</name>
    <dbReference type="NCBI Taxonomy" id="63057"/>
    <lineage>
        <taxon>Eukaryota</taxon>
        <taxon>Viridiplantae</taxon>
        <taxon>Streptophyta</taxon>
        <taxon>Embryophyta</taxon>
        <taxon>Tracheophyta</taxon>
        <taxon>Spermatophyta</taxon>
        <taxon>Magnoliopsida</taxon>
        <taxon>eudicotyledons</taxon>
        <taxon>Gunneridae</taxon>
        <taxon>Pentapetalae</taxon>
        <taxon>rosids</taxon>
        <taxon>fabids</taxon>
        <taxon>Rosales</taxon>
        <taxon>Cannabaceae</taxon>
        <taxon>Trema</taxon>
    </lineage>
</organism>
<dbReference type="GO" id="GO:0005634">
    <property type="term" value="C:nucleus"/>
    <property type="evidence" value="ECO:0007669"/>
    <property type="project" value="TreeGrafter"/>
</dbReference>
<accession>A0A2P5CUS7</accession>
<dbReference type="PANTHER" id="PTHR31662:SF33">
    <property type="entry name" value="DNA-BINDING STOREKEEPER PROTEIN TRANSCRIPTIONAL REGULATOR-LIKE PROTEIN"/>
    <property type="match status" value="1"/>
</dbReference>
<evidence type="ECO:0000256" key="2">
    <source>
        <dbReference type="SAM" id="MobiDB-lite"/>
    </source>
</evidence>
<feature type="compositionally biased region" description="Acidic residues" evidence="2">
    <location>
        <begin position="67"/>
        <end position="77"/>
    </location>
</feature>
<comment type="caution">
    <text evidence="5">The sequence shown here is derived from an EMBL/GenBank/DDBJ whole genome shotgun (WGS) entry which is preliminary data.</text>
</comment>
<feature type="domain" description="Glabrous enhancer-binding protein-like DBD" evidence="3">
    <location>
        <begin position="164"/>
        <end position="254"/>
    </location>
</feature>
<evidence type="ECO:0000259" key="3">
    <source>
        <dbReference type="Pfam" id="PF04504"/>
    </source>
</evidence>
<dbReference type="InterPro" id="IPR007592">
    <property type="entry name" value="GEBP"/>
</dbReference>
<gene>
    <name evidence="5" type="ORF">TorRG33x02_272330</name>
</gene>
<evidence type="ECO:0000313" key="6">
    <source>
        <dbReference type="Proteomes" id="UP000237000"/>
    </source>
</evidence>
<dbReference type="InterPro" id="IPR053933">
    <property type="entry name" value="GeBP-like_C"/>
</dbReference>
<protein>
    <submittedName>
        <fullName evidence="5">Mediator-associated protein</fullName>
    </submittedName>
</protein>
<dbReference type="Proteomes" id="UP000237000">
    <property type="component" value="Unassembled WGS sequence"/>
</dbReference>
<comment type="similarity">
    <text evidence="1">Belongs to the GeBP family.</text>
</comment>
<sequence length="386" mass="41591">MAPKRSSHLDDPPAASSSEEEEEGSSSSSEEDEEEENDKTTPLSSPAPAAEKKNPSKAPDSSSGSESDAESSSDSEPADSNVKPIASKPMEETPKAKKPRSRSTAAAAATSARPSAKRPSESEAKDSKRAKKKGGGSEPDGGSTPAGGEDESKKSSGDDSKKLFQRLWSEDDEIVILKGMIDYAAKKGADPSADMSAFLDFIKKSLQLDFTKTQLADKVRRLKKKFENNAGKKKYNPTKPHEEKVFELSKKIWGSEGTSRKPDQPKANGTARSSQKANNNKVMASLKADLLSSPEALNEVEKLDIGLNASGVSGSFAEFDKSLGEFGLSEHVVKQGLDLISESKKAELEAKWKKIRLAELDLFVKRSQLITDQAKLILDAFKSSDH</sequence>
<keyword evidence="6" id="KW-1185">Reference proteome</keyword>
<dbReference type="GO" id="GO:0006355">
    <property type="term" value="P:regulation of DNA-templated transcription"/>
    <property type="evidence" value="ECO:0007669"/>
    <property type="project" value="InterPro"/>
</dbReference>
<dbReference type="InParanoid" id="A0A2P5CUS7"/>
<dbReference type="FunCoup" id="A0A2P5CUS7">
    <property type="interactions" value="1185"/>
</dbReference>
<dbReference type="PANTHER" id="PTHR31662">
    <property type="entry name" value="BNAANNG10740D PROTEIN-RELATED"/>
    <property type="match status" value="1"/>
</dbReference>
<dbReference type="STRING" id="63057.A0A2P5CUS7"/>
<name>A0A2P5CUS7_TREOI</name>
<dbReference type="Pfam" id="PF04504">
    <property type="entry name" value="GeBP-like_DBD"/>
    <property type="match status" value="1"/>
</dbReference>
<feature type="compositionally biased region" description="Polar residues" evidence="2">
    <location>
        <begin position="270"/>
        <end position="279"/>
    </location>
</feature>
<feature type="region of interest" description="Disordered" evidence="2">
    <location>
        <begin position="253"/>
        <end position="279"/>
    </location>
</feature>
<dbReference type="OrthoDB" id="1194394at2759"/>
<feature type="compositionally biased region" description="Low complexity" evidence="2">
    <location>
        <begin position="102"/>
        <end position="114"/>
    </location>
</feature>
<evidence type="ECO:0000313" key="5">
    <source>
        <dbReference type="EMBL" id="PON64817.1"/>
    </source>
</evidence>
<feature type="compositionally biased region" description="Low complexity" evidence="2">
    <location>
        <begin position="56"/>
        <end position="66"/>
    </location>
</feature>
<feature type="compositionally biased region" description="Acidic residues" evidence="2">
    <location>
        <begin position="18"/>
        <end position="37"/>
    </location>
</feature>
<dbReference type="AlphaFoldDB" id="A0A2P5CUS7"/>
<feature type="domain" description="Glabrous enhancer-binding protein-like C-terminal" evidence="4">
    <location>
        <begin position="321"/>
        <end position="372"/>
    </location>
</feature>
<dbReference type="Pfam" id="PF22757">
    <property type="entry name" value="GeBP-like_C"/>
    <property type="match status" value="1"/>
</dbReference>
<evidence type="ECO:0000256" key="1">
    <source>
        <dbReference type="ARBA" id="ARBA00010820"/>
    </source>
</evidence>
<dbReference type="EMBL" id="JXTC01000325">
    <property type="protein sequence ID" value="PON64817.1"/>
    <property type="molecule type" value="Genomic_DNA"/>
</dbReference>